<accession>A0A7G6YCN6</accession>
<reference evidence="2" key="1">
    <citation type="submission" date="2019-09" db="EMBL/GenBank/DDBJ databases">
        <title>Antimicrobial potential of Antarctic Bacteria.</title>
        <authorList>
            <person name="Benaud N."/>
            <person name="Edwards R.J."/>
            <person name="Ferrari B.C."/>
        </authorList>
    </citation>
    <scope>NUCLEOTIDE SEQUENCE [LARGE SCALE GENOMIC DNA]</scope>
    <source>
        <strain evidence="2">INR9</strain>
    </source>
</reference>
<protein>
    <submittedName>
        <fullName evidence="1">Flagellar assembly protein FliW</fullName>
    </submittedName>
</protein>
<dbReference type="Gene3D" id="2.30.290.10">
    <property type="entry name" value="BH3618-like"/>
    <property type="match status" value="1"/>
</dbReference>
<sequence>MTVQISFQEPLAGLGAFTEYDFAPLDGARDTYTLRASAQPAIRLFLVDAAAYLPDYVGELDRPASRESGVFLVVTPHADGVTANLLAPIFIDPVSRTGEQVIATDDIDRVQVPLLRTA</sequence>
<dbReference type="AlphaFoldDB" id="A0A7G6YCN6"/>
<keyword evidence="1" id="KW-0282">Flagellum</keyword>
<name>A0A7G6YCN6_9MICO</name>
<dbReference type="Pfam" id="PF02623">
    <property type="entry name" value="FliW"/>
    <property type="match status" value="1"/>
</dbReference>
<dbReference type="EMBL" id="CP043641">
    <property type="protein sequence ID" value="QNE36251.1"/>
    <property type="molecule type" value="Genomic_DNA"/>
</dbReference>
<dbReference type="Proteomes" id="UP000515511">
    <property type="component" value="Chromosome"/>
</dbReference>
<evidence type="ECO:0000313" key="2">
    <source>
        <dbReference type="Proteomes" id="UP000515511"/>
    </source>
</evidence>
<dbReference type="SUPFAM" id="SSF141457">
    <property type="entry name" value="BH3618-like"/>
    <property type="match status" value="1"/>
</dbReference>
<keyword evidence="1" id="KW-0969">Cilium</keyword>
<dbReference type="RefSeq" id="WP_185275687.1">
    <property type="nucleotide sequence ID" value="NZ_CP043641.1"/>
</dbReference>
<dbReference type="InterPro" id="IPR003775">
    <property type="entry name" value="Flagellar_assembly_factor_FliW"/>
</dbReference>
<evidence type="ECO:0000313" key="1">
    <source>
        <dbReference type="EMBL" id="QNE36251.1"/>
    </source>
</evidence>
<organism evidence="1 2">
    <name type="scientific">Leifsonia shinshuensis</name>
    <dbReference type="NCBI Taxonomy" id="150026"/>
    <lineage>
        <taxon>Bacteria</taxon>
        <taxon>Bacillati</taxon>
        <taxon>Actinomycetota</taxon>
        <taxon>Actinomycetes</taxon>
        <taxon>Micrococcales</taxon>
        <taxon>Microbacteriaceae</taxon>
        <taxon>Leifsonia</taxon>
    </lineage>
</organism>
<gene>
    <name evidence="1" type="ORF">F1C12_14785</name>
</gene>
<dbReference type="GO" id="GO:0044780">
    <property type="term" value="P:bacterial-type flagellum assembly"/>
    <property type="evidence" value="ECO:0007669"/>
    <property type="project" value="InterPro"/>
</dbReference>
<dbReference type="KEGG" id="lse:F1C12_14785"/>
<dbReference type="InterPro" id="IPR024046">
    <property type="entry name" value="Flagellar_assmbl_FliW_dom_sf"/>
</dbReference>
<keyword evidence="1" id="KW-0966">Cell projection</keyword>
<proteinExistence type="predicted"/>